<protein>
    <submittedName>
        <fullName evidence="2">Uncharacterized protein</fullName>
    </submittedName>
</protein>
<name>A0A197K264_9FUNG</name>
<feature type="compositionally biased region" description="Low complexity" evidence="1">
    <location>
        <begin position="113"/>
        <end position="123"/>
    </location>
</feature>
<gene>
    <name evidence="2" type="ORF">K457DRAFT_154048</name>
</gene>
<dbReference type="EMBL" id="KV442028">
    <property type="protein sequence ID" value="OAQ31712.1"/>
    <property type="molecule type" value="Genomic_DNA"/>
</dbReference>
<keyword evidence="3" id="KW-1185">Reference proteome</keyword>
<dbReference type="AlphaFoldDB" id="A0A197K264"/>
<reference evidence="2 3" key="1">
    <citation type="submission" date="2016-05" db="EMBL/GenBank/DDBJ databases">
        <title>Genome sequencing reveals origins of a unique bacterial endosymbiosis in the earliest lineages of terrestrial Fungi.</title>
        <authorList>
            <consortium name="DOE Joint Genome Institute"/>
            <person name="Uehling J."/>
            <person name="Gryganskyi A."/>
            <person name="Hameed K."/>
            <person name="Tschaplinski T."/>
            <person name="Misztal P."/>
            <person name="Wu S."/>
            <person name="Desiro A."/>
            <person name="Vande Pol N."/>
            <person name="Du Z.-Y."/>
            <person name="Zienkiewicz A."/>
            <person name="Zienkiewicz K."/>
            <person name="Morin E."/>
            <person name="Tisserant E."/>
            <person name="Splivallo R."/>
            <person name="Hainaut M."/>
            <person name="Henrissat B."/>
            <person name="Ohm R."/>
            <person name="Kuo A."/>
            <person name="Yan J."/>
            <person name="Lipzen A."/>
            <person name="Nolan M."/>
            <person name="Labutti K."/>
            <person name="Barry K."/>
            <person name="Goldstein A."/>
            <person name="Labbe J."/>
            <person name="Schadt C."/>
            <person name="Tuskan G."/>
            <person name="Grigoriev I."/>
            <person name="Martin F."/>
            <person name="Vilgalys R."/>
            <person name="Bonito G."/>
        </authorList>
    </citation>
    <scope>NUCLEOTIDE SEQUENCE [LARGE SCALE GENOMIC DNA]</scope>
    <source>
        <strain evidence="2 3">AG-77</strain>
    </source>
</reference>
<accession>A0A197K264</accession>
<dbReference type="OrthoDB" id="120976at2759"/>
<evidence type="ECO:0000256" key="1">
    <source>
        <dbReference type="SAM" id="MobiDB-lite"/>
    </source>
</evidence>
<feature type="region of interest" description="Disordered" evidence="1">
    <location>
        <begin position="88"/>
        <end position="123"/>
    </location>
</feature>
<sequence>MSNFHQSFRQGPTGDLVHLEVFDEPETNQQVIYWDDITAVFPTARHIKNGPAIVSFARNKQRQWCEPRCIRHYPGDVLEVVDVGLSGGDLQSPATPEPTNLSTTTSSHPVMKPSHASSSCPSASAPSLAIASAKSFRQKSTAHHLNFESLAIDVTTTASTSSPVTTVVAATSSTSHRLLLHTQSMLRESSAQLVRYERTFYTALASSRRVQSLTVLFEWAPSMQDFRDLRDVVKSTNIIEVTIVKFVSGTPLSDVFNNGRRSDPLLQMMSGGNIQSFRFYGPDLGFLDRISTIPITLTVRKLQIGYEENWQKRIPRLVSILQASPVLSYLSLGAVDIDDCANRLLPALEKAKLPRAFEVILGSDEYSRVSFKVEAHTGRVRSIDVQYRNDYHTDFLYHQSVRHIHFVGRERLTSILDDLWQCLRNNTDLEGVKVRCSSDDFIDWLHTFHRVFTNYPQQTSRLILEDEKSTSSTSNIQDLSTTVIHLDRLSNKHLSAGYLGTVQDDWTFAVKMLVLAANTKPTDITILAQFLRPRPDRFSSPALELTIDGESDLTIVPPLIRLLEECQALQDTRIQLDLNYAGTIRFLTDISSQDAAQHLTQLF</sequence>
<evidence type="ECO:0000313" key="3">
    <source>
        <dbReference type="Proteomes" id="UP000078512"/>
    </source>
</evidence>
<dbReference type="Proteomes" id="UP000078512">
    <property type="component" value="Unassembled WGS sequence"/>
</dbReference>
<feature type="compositionally biased region" description="Polar residues" evidence="1">
    <location>
        <begin position="92"/>
        <end position="108"/>
    </location>
</feature>
<organism evidence="2 3">
    <name type="scientific">Linnemannia elongata AG-77</name>
    <dbReference type="NCBI Taxonomy" id="1314771"/>
    <lineage>
        <taxon>Eukaryota</taxon>
        <taxon>Fungi</taxon>
        <taxon>Fungi incertae sedis</taxon>
        <taxon>Mucoromycota</taxon>
        <taxon>Mortierellomycotina</taxon>
        <taxon>Mortierellomycetes</taxon>
        <taxon>Mortierellales</taxon>
        <taxon>Mortierellaceae</taxon>
        <taxon>Linnemannia</taxon>
    </lineage>
</organism>
<evidence type="ECO:0000313" key="2">
    <source>
        <dbReference type="EMBL" id="OAQ31712.1"/>
    </source>
</evidence>
<proteinExistence type="predicted"/>